<keyword evidence="3" id="KW-0547">Nucleotide-binding</keyword>
<evidence type="ECO:0000256" key="2">
    <source>
        <dbReference type="ARBA" id="ARBA00022737"/>
    </source>
</evidence>
<evidence type="ECO:0000259" key="5">
    <source>
        <dbReference type="PROSITE" id="PS50893"/>
    </source>
</evidence>
<proteinExistence type="predicted"/>
<dbReference type="InterPro" id="IPR027417">
    <property type="entry name" value="P-loop_NTPase"/>
</dbReference>
<evidence type="ECO:0000256" key="3">
    <source>
        <dbReference type="ARBA" id="ARBA00022741"/>
    </source>
</evidence>
<gene>
    <name evidence="6" type="ORF">ACFSKW_08545</name>
</gene>
<dbReference type="PANTHER" id="PTHR43790:SF9">
    <property type="entry name" value="GALACTOFURANOSE TRANSPORTER ATP-BINDING PROTEIN YTFR"/>
    <property type="match status" value="1"/>
</dbReference>
<keyword evidence="1" id="KW-0813">Transport</keyword>
<dbReference type="GO" id="GO:0005524">
    <property type="term" value="F:ATP binding"/>
    <property type="evidence" value="ECO:0007669"/>
    <property type="project" value="UniProtKB-KW"/>
</dbReference>
<name>A0ABW4SPN1_9ACTN</name>
<dbReference type="CDD" id="cd03216">
    <property type="entry name" value="ABC_Carb_Monos_I"/>
    <property type="match status" value="1"/>
</dbReference>
<dbReference type="Pfam" id="PF00005">
    <property type="entry name" value="ABC_tran"/>
    <property type="match status" value="2"/>
</dbReference>
<dbReference type="SMART" id="SM00382">
    <property type="entry name" value="AAA"/>
    <property type="match status" value="1"/>
</dbReference>
<dbReference type="Proteomes" id="UP001597368">
    <property type="component" value="Unassembled WGS sequence"/>
</dbReference>
<keyword evidence="7" id="KW-1185">Reference proteome</keyword>
<dbReference type="RefSeq" id="WP_379570924.1">
    <property type="nucleotide sequence ID" value="NZ_JBHUFV010000015.1"/>
</dbReference>
<evidence type="ECO:0000313" key="7">
    <source>
        <dbReference type="Proteomes" id="UP001597368"/>
    </source>
</evidence>
<feature type="domain" description="ABC transporter" evidence="5">
    <location>
        <begin position="13"/>
        <end position="248"/>
    </location>
</feature>
<dbReference type="InterPro" id="IPR003439">
    <property type="entry name" value="ABC_transporter-like_ATP-bd"/>
</dbReference>
<feature type="domain" description="ABC transporter" evidence="5">
    <location>
        <begin position="282"/>
        <end position="525"/>
    </location>
</feature>
<dbReference type="CDD" id="cd03215">
    <property type="entry name" value="ABC_Carb_Monos_II"/>
    <property type="match status" value="1"/>
</dbReference>
<sequence length="530" mass="57743">MSSDTLAPAKPAVELEGITKRFPGVVANHDIRITIEAGTVHAICGENGAGKSTLMKILYGMQKPDEGQIRVNGQDVSFRTPSDAISAGIGMVHQHFMLADNLTVLENIVLGAEPKKGGRLDVAGARHRIRQLAEAHGLRVDPDRLVEDLGVGDRQRVEILKVLYRGARILILDEPTAVLVPQEVEELFDNLRELKADGLTVIFISHKLDEVLSIADEITVIRRGTTVASLPRSQVTSARQLAELMVGSELPTPETRESTVTDTVELAISNLTMEADGFRPLPKGMSVQEFTRGSRLLLNDVSFEIRRGEIVGIAGVEGNGQSELIEAIMGMREAHGQITLGVEDISEWTTLKRREAGIGYIPEDRHRQGLLLEATLWENRVLGHQTRKPARKGIWIDRKASKADTERIVKEYDVRTPSVDTLALALSGGNQQKLIVGREMSGEPSFLIAAHPTRGVDVGAQASIWDHLRNARAAGLAVLLISADLDELIGLSDTLYVIYRGRLVAKLDPAHVTPEQLGGYMTGAITEEGS</sequence>
<dbReference type="PROSITE" id="PS50893">
    <property type="entry name" value="ABC_TRANSPORTER_2"/>
    <property type="match status" value="2"/>
</dbReference>
<reference evidence="7" key="1">
    <citation type="journal article" date="2019" name="Int. J. Syst. Evol. Microbiol.">
        <title>The Global Catalogue of Microorganisms (GCM) 10K type strain sequencing project: providing services to taxonomists for standard genome sequencing and annotation.</title>
        <authorList>
            <consortium name="The Broad Institute Genomics Platform"/>
            <consortium name="The Broad Institute Genome Sequencing Center for Infectious Disease"/>
            <person name="Wu L."/>
            <person name="Ma J."/>
        </authorList>
    </citation>
    <scope>NUCLEOTIDE SEQUENCE [LARGE SCALE GENOMIC DNA]</scope>
    <source>
        <strain evidence="7">ICMP 6774ER</strain>
    </source>
</reference>
<keyword evidence="2" id="KW-0677">Repeat</keyword>
<evidence type="ECO:0000313" key="6">
    <source>
        <dbReference type="EMBL" id="MFD1931522.1"/>
    </source>
</evidence>
<comment type="caution">
    <text evidence="6">The sequence shown here is derived from an EMBL/GenBank/DDBJ whole genome shotgun (WGS) entry which is preliminary data.</text>
</comment>
<dbReference type="PROSITE" id="PS00211">
    <property type="entry name" value="ABC_TRANSPORTER_1"/>
    <property type="match status" value="1"/>
</dbReference>
<evidence type="ECO:0000256" key="1">
    <source>
        <dbReference type="ARBA" id="ARBA00022448"/>
    </source>
</evidence>
<protein>
    <submittedName>
        <fullName evidence="6">ABC transporter ATP-binding protein</fullName>
    </submittedName>
</protein>
<dbReference type="InterPro" id="IPR017871">
    <property type="entry name" value="ABC_transporter-like_CS"/>
</dbReference>
<organism evidence="6 7">
    <name type="scientific">Nonomuraea mangrovi</name>
    <dbReference type="NCBI Taxonomy" id="2316207"/>
    <lineage>
        <taxon>Bacteria</taxon>
        <taxon>Bacillati</taxon>
        <taxon>Actinomycetota</taxon>
        <taxon>Actinomycetes</taxon>
        <taxon>Streptosporangiales</taxon>
        <taxon>Streptosporangiaceae</taxon>
        <taxon>Nonomuraea</taxon>
    </lineage>
</organism>
<accession>A0ABW4SPN1</accession>
<dbReference type="InterPro" id="IPR050107">
    <property type="entry name" value="ABC_carbohydrate_import_ATPase"/>
</dbReference>
<dbReference type="PANTHER" id="PTHR43790">
    <property type="entry name" value="CARBOHYDRATE TRANSPORT ATP-BINDING PROTEIN MG119-RELATED"/>
    <property type="match status" value="1"/>
</dbReference>
<keyword evidence="4 6" id="KW-0067">ATP-binding</keyword>
<evidence type="ECO:0000256" key="4">
    <source>
        <dbReference type="ARBA" id="ARBA00022840"/>
    </source>
</evidence>
<dbReference type="InterPro" id="IPR003593">
    <property type="entry name" value="AAA+_ATPase"/>
</dbReference>
<dbReference type="EMBL" id="JBHUFV010000015">
    <property type="protein sequence ID" value="MFD1931522.1"/>
    <property type="molecule type" value="Genomic_DNA"/>
</dbReference>
<dbReference type="Gene3D" id="3.40.50.300">
    <property type="entry name" value="P-loop containing nucleotide triphosphate hydrolases"/>
    <property type="match status" value="2"/>
</dbReference>
<dbReference type="SUPFAM" id="SSF52540">
    <property type="entry name" value="P-loop containing nucleoside triphosphate hydrolases"/>
    <property type="match status" value="2"/>
</dbReference>